<dbReference type="EMBL" id="JAUHHV010000003">
    <property type="protein sequence ID" value="KAK1429804.1"/>
    <property type="molecule type" value="Genomic_DNA"/>
</dbReference>
<evidence type="ECO:0000313" key="3">
    <source>
        <dbReference type="Proteomes" id="UP001229421"/>
    </source>
</evidence>
<organism evidence="2 3">
    <name type="scientific">Tagetes erecta</name>
    <name type="common">African marigold</name>
    <dbReference type="NCBI Taxonomy" id="13708"/>
    <lineage>
        <taxon>Eukaryota</taxon>
        <taxon>Viridiplantae</taxon>
        <taxon>Streptophyta</taxon>
        <taxon>Embryophyta</taxon>
        <taxon>Tracheophyta</taxon>
        <taxon>Spermatophyta</taxon>
        <taxon>Magnoliopsida</taxon>
        <taxon>eudicotyledons</taxon>
        <taxon>Gunneridae</taxon>
        <taxon>Pentapetalae</taxon>
        <taxon>asterids</taxon>
        <taxon>campanulids</taxon>
        <taxon>Asterales</taxon>
        <taxon>Asteraceae</taxon>
        <taxon>Asteroideae</taxon>
        <taxon>Heliantheae alliance</taxon>
        <taxon>Tageteae</taxon>
        <taxon>Tagetes</taxon>
    </lineage>
</organism>
<keyword evidence="3" id="KW-1185">Reference proteome</keyword>
<protein>
    <submittedName>
        <fullName evidence="2">Uncharacterized protein</fullName>
    </submittedName>
</protein>
<feature type="compositionally biased region" description="Basic and acidic residues" evidence="1">
    <location>
        <begin position="65"/>
        <end position="88"/>
    </location>
</feature>
<evidence type="ECO:0000256" key="1">
    <source>
        <dbReference type="SAM" id="MobiDB-lite"/>
    </source>
</evidence>
<gene>
    <name evidence="2" type="ORF">QVD17_12044</name>
</gene>
<name>A0AAD8KW88_TARER</name>
<dbReference type="Proteomes" id="UP001229421">
    <property type="component" value="Unassembled WGS sequence"/>
</dbReference>
<proteinExistence type="predicted"/>
<reference evidence="2" key="1">
    <citation type="journal article" date="2023" name="bioRxiv">
        <title>Improved chromosome-level genome assembly for marigold (Tagetes erecta).</title>
        <authorList>
            <person name="Jiang F."/>
            <person name="Yuan L."/>
            <person name="Wang S."/>
            <person name="Wang H."/>
            <person name="Xu D."/>
            <person name="Wang A."/>
            <person name="Fan W."/>
        </authorList>
    </citation>
    <scope>NUCLEOTIDE SEQUENCE</scope>
    <source>
        <strain evidence="2">WSJ</strain>
        <tissue evidence="2">Leaf</tissue>
    </source>
</reference>
<comment type="caution">
    <text evidence="2">The sequence shown here is derived from an EMBL/GenBank/DDBJ whole genome shotgun (WGS) entry which is preliminary data.</text>
</comment>
<dbReference type="AlphaFoldDB" id="A0AAD8KW88"/>
<accession>A0AAD8KW88</accession>
<feature type="compositionally biased region" description="Basic and acidic residues" evidence="1">
    <location>
        <begin position="34"/>
        <end position="43"/>
    </location>
</feature>
<evidence type="ECO:0000313" key="2">
    <source>
        <dbReference type="EMBL" id="KAK1429804.1"/>
    </source>
</evidence>
<sequence length="104" mass="11534">MEKRSLADKVKNLDGKVKRSILKRSNTVNSDEVNQNKEAEQIRVSETNAGGKKDAEGGSNYGDSNKTHNEENSEGGESKVGRRDDHQHTLSYADLCKANAKMRQ</sequence>
<feature type="region of interest" description="Disordered" evidence="1">
    <location>
        <begin position="25"/>
        <end position="104"/>
    </location>
</feature>